<accession>A0A1H5GZU7</accession>
<keyword evidence="1" id="KW-0732">Signal</keyword>
<reference evidence="2 3" key="1">
    <citation type="submission" date="2016-10" db="EMBL/GenBank/DDBJ databases">
        <authorList>
            <person name="de Groot N.N."/>
        </authorList>
    </citation>
    <scope>NUCLEOTIDE SEQUENCE [LARGE SCALE GENOMIC DNA]</scope>
    <source>
        <strain evidence="2 3">GAS522</strain>
    </source>
</reference>
<dbReference type="RefSeq" id="WP_074827951.1">
    <property type="nucleotide sequence ID" value="NZ_FNTI01000001.1"/>
</dbReference>
<dbReference type="EMBL" id="FNTI01000001">
    <property type="protein sequence ID" value="SEE21253.1"/>
    <property type="molecule type" value="Genomic_DNA"/>
</dbReference>
<evidence type="ECO:0000313" key="2">
    <source>
        <dbReference type="EMBL" id="SEE21253.1"/>
    </source>
</evidence>
<evidence type="ECO:0000313" key="3">
    <source>
        <dbReference type="Proteomes" id="UP000183208"/>
    </source>
</evidence>
<gene>
    <name evidence="2" type="ORF">SAMN05444171_6671</name>
</gene>
<dbReference type="Proteomes" id="UP000183208">
    <property type="component" value="Unassembled WGS sequence"/>
</dbReference>
<feature type="signal peptide" evidence="1">
    <location>
        <begin position="1"/>
        <end position="23"/>
    </location>
</feature>
<protein>
    <submittedName>
        <fullName evidence="2">Uncharacterized protein</fullName>
    </submittedName>
</protein>
<feature type="chain" id="PRO_5010360892" evidence="1">
    <location>
        <begin position="24"/>
        <end position="80"/>
    </location>
</feature>
<dbReference type="OrthoDB" id="8255929at2"/>
<organism evidence="2 3">
    <name type="scientific">Bradyrhizobium lablabi</name>
    <dbReference type="NCBI Taxonomy" id="722472"/>
    <lineage>
        <taxon>Bacteria</taxon>
        <taxon>Pseudomonadati</taxon>
        <taxon>Pseudomonadota</taxon>
        <taxon>Alphaproteobacteria</taxon>
        <taxon>Hyphomicrobiales</taxon>
        <taxon>Nitrobacteraceae</taxon>
        <taxon>Bradyrhizobium</taxon>
    </lineage>
</organism>
<proteinExistence type="predicted"/>
<dbReference type="AlphaFoldDB" id="A0A1H5GZU7"/>
<name>A0A1H5GZU7_9BRAD</name>
<sequence length="80" mass="8430">MTTIKLLSAGLIAVAMLATPAMARENYVANGHFAGEANTSVFRAARYSDGRVHMPAPRVKALPAPPDGENCDVGDNPFIC</sequence>
<evidence type="ECO:0000256" key="1">
    <source>
        <dbReference type="SAM" id="SignalP"/>
    </source>
</evidence>